<keyword evidence="6" id="KW-1280">Immunoglobulin</keyword>
<dbReference type="GO" id="GO:0005886">
    <property type="term" value="C:plasma membrane"/>
    <property type="evidence" value="ECO:0007669"/>
    <property type="project" value="UniProtKB-SubCell"/>
</dbReference>
<dbReference type="Ensembl" id="ENSCPOT00000044514.1">
    <property type="protein sequence ID" value="ENSCPOP00000025675.1"/>
    <property type="gene ID" value="ENSCPOG00000015096.4"/>
</dbReference>
<dbReference type="InterPro" id="IPR013783">
    <property type="entry name" value="Ig-like_fold"/>
</dbReference>
<dbReference type="SMART" id="SM00409">
    <property type="entry name" value="IG"/>
    <property type="match status" value="1"/>
</dbReference>
<dbReference type="Gene3D" id="2.60.40.10">
    <property type="entry name" value="Immunoglobulins"/>
    <property type="match status" value="1"/>
</dbReference>
<dbReference type="InterPro" id="IPR003599">
    <property type="entry name" value="Ig_sub"/>
</dbReference>
<keyword evidence="4" id="KW-1015">Disulfide bond</keyword>
<dbReference type="PANTHER" id="PTHR23267">
    <property type="entry name" value="IMMUNOGLOBULIN LIGHT CHAIN"/>
    <property type="match status" value="1"/>
</dbReference>
<dbReference type="EMBL" id="AAKN02007217">
    <property type="status" value="NOT_ANNOTATED_CDS"/>
    <property type="molecule type" value="Genomic_DNA"/>
</dbReference>
<keyword evidence="11" id="KW-1185">Reference proteome</keyword>
<feature type="region of interest" description="Disordered" evidence="7">
    <location>
        <begin position="78"/>
        <end position="100"/>
    </location>
</feature>
<evidence type="ECO:0000256" key="7">
    <source>
        <dbReference type="SAM" id="MobiDB-lite"/>
    </source>
</evidence>
<dbReference type="Bgee" id="ENSCPOG00000015096">
    <property type="expression patterns" value="Expressed in liver and 3 other cell types or tissues"/>
</dbReference>
<dbReference type="EMBL" id="AAKN02007219">
    <property type="status" value="NOT_ANNOTATED_CDS"/>
    <property type="molecule type" value="Genomic_DNA"/>
</dbReference>
<keyword evidence="6" id="KW-0391">Immunity</keyword>
<accession>A0A286XJK6</accession>
<evidence type="ECO:0000256" key="8">
    <source>
        <dbReference type="SAM" id="SignalP"/>
    </source>
</evidence>
<evidence type="ECO:0000259" key="9">
    <source>
        <dbReference type="PROSITE" id="PS50835"/>
    </source>
</evidence>
<keyword evidence="3" id="KW-0472">Membrane</keyword>
<dbReference type="AlphaFoldDB" id="A0A286XJK6"/>
<protein>
    <recommendedName>
        <fullName evidence="9">Ig-like domain-containing protein</fullName>
    </recommendedName>
</protein>
<dbReference type="FunFam" id="2.60.40.10:FF:000442">
    <property type="entry name" value="Immunoglobulin lambda variable 2-8"/>
    <property type="match status" value="1"/>
</dbReference>
<dbReference type="InterPro" id="IPR013106">
    <property type="entry name" value="Ig_V-set"/>
</dbReference>
<keyword evidence="2" id="KW-1003">Cell membrane</keyword>
<proteinExistence type="predicted"/>
<evidence type="ECO:0000256" key="2">
    <source>
        <dbReference type="ARBA" id="ARBA00022475"/>
    </source>
</evidence>
<dbReference type="GO" id="GO:0005576">
    <property type="term" value="C:extracellular region"/>
    <property type="evidence" value="ECO:0007669"/>
    <property type="project" value="UniProtKB-ARBA"/>
</dbReference>
<reference evidence="10" key="3">
    <citation type="submission" date="2025-09" db="UniProtKB">
        <authorList>
            <consortium name="Ensembl"/>
        </authorList>
    </citation>
    <scope>IDENTIFICATION</scope>
    <source>
        <strain evidence="10">2N</strain>
    </source>
</reference>
<organism evidence="10 11">
    <name type="scientific">Cavia porcellus</name>
    <name type="common">Guinea pig</name>
    <dbReference type="NCBI Taxonomy" id="10141"/>
    <lineage>
        <taxon>Eukaryota</taxon>
        <taxon>Metazoa</taxon>
        <taxon>Chordata</taxon>
        <taxon>Craniata</taxon>
        <taxon>Vertebrata</taxon>
        <taxon>Euteleostomi</taxon>
        <taxon>Mammalia</taxon>
        <taxon>Eutheria</taxon>
        <taxon>Euarchontoglires</taxon>
        <taxon>Glires</taxon>
        <taxon>Rodentia</taxon>
        <taxon>Hystricomorpha</taxon>
        <taxon>Caviidae</taxon>
        <taxon>Cavia</taxon>
    </lineage>
</organism>
<comment type="subunit">
    <text evidence="5">Immunoglobulins are composed of two identical heavy chains and two identical light chains; disulfide-linked.</text>
</comment>
<sequence>MISTMAWSPLLFILLAHCTGSWAQAVLTQPPSVSGPLGETVTISCTGSSTNIGYGYTASWYQQLSGMTPKLIIYRNSNRPSGVSDRYSGSKSGNSASLTISRLQPEDEGDYYCLCYDTSLSGHTVLQLPGEVKTKTSS</sequence>
<comment type="subcellular location">
    <subcellularLocation>
        <location evidence="1">Cell membrane</location>
    </subcellularLocation>
</comment>
<dbReference type="InterPro" id="IPR050150">
    <property type="entry name" value="IgV_Light_Chain"/>
</dbReference>
<dbReference type="EMBL" id="AAKN02007215">
    <property type="status" value="NOT_ANNOTATED_CDS"/>
    <property type="molecule type" value="Genomic_DNA"/>
</dbReference>
<reference evidence="10" key="2">
    <citation type="submission" date="2025-08" db="UniProtKB">
        <authorList>
            <consortium name="Ensembl"/>
        </authorList>
    </citation>
    <scope>IDENTIFICATION</scope>
    <source>
        <strain evidence="10">2N</strain>
    </source>
</reference>
<dbReference type="Proteomes" id="UP000005447">
    <property type="component" value="Unassembled WGS sequence"/>
</dbReference>
<dbReference type="SUPFAM" id="SSF48726">
    <property type="entry name" value="Immunoglobulin"/>
    <property type="match status" value="1"/>
</dbReference>
<dbReference type="InterPro" id="IPR007110">
    <property type="entry name" value="Ig-like_dom"/>
</dbReference>
<dbReference type="PROSITE" id="PS50835">
    <property type="entry name" value="IG_LIKE"/>
    <property type="match status" value="1"/>
</dbReference>
<dbReference type="SMART" id="SM00406">
    <property type="entry name" value="IGv"/>
    <property type="match status" value="1"/>
</dbReference>
<evidence type="ECO:0000256" key="6">
    <source>
        <dbReference type="ARBA" id="ARBA00043265"/>
    </source>
</evidence>
<keyword evidence="6" id="KW-1064">Adaptive immunity</keyword>
<dbReference type="GeneTree" id="ENSGT00940000153474"/>
<feature type="signal peptide" evidence="8">
    <location>
        <begin position="1"/>
        <end position="23"/>
    </location>
</feature>
<dbReference type="Pfam" id="PF07686">
    <property type="entry name" value="V-set"/>
    <property type="match status" value="1"/>
</dbReference>
<dbReference type="InterPro" id="IPR036179">
    <property type="entry name" value="Ig-like_dom_sf"/>
</dbReference>
<name>A0A286XJK6_CAVPO</name>
<evidence type="ECO:0000313" key="11">
    <source>
        <dbReference type="Proteomes" id="UP000005447"/>
    </source>
</evidence>
<dbReference type="EMBL" id="AAKN02007216">
    <property type="status" value="NOT_ANNOTATED_CDS"/>
    <property type="molecule type" value="Genomic_DNA"/>
</dbReference>
<reference evidence="11" key="1">
    <citation type="journal article" date="2011" name="Nature">
        <title>A high-resolution map of human evolutionary constraint using 29 mammals.</title>
        <authorList>
            <person name="Lindblad-Toh K."/>
            <person name="Garber M."/>
            <person name="Zuk O."/>
            <person name="Lin M.F."/>
            <person name="Parker B.J."/>
            <person name="Washietl S."/>
            <person name="Kheradpour P."/>
            <person name="Ernst J."/>
            <person name="Jordan G."/>
            <person name="Mauceli E."/>
            <person name="Ward L.D."/>
            <person name="Lowe C.B."/>
            <person name="Holloway A.K."/>
            <person name="Clamp M."/>
            <person name="Gnerre S."/>
            <person name="Alfoldi J."/>
            <person name="Beal K."/>
            <person name="Chang J."/>
            <person name="Clawson H."/>
            <person name="Cuff J."/>
            <person name="Di Palma F."/>
            <person name="Fitzgerald S."/>
            <person name="Flicek P."/>
            <person name="Guttman M."/>
            <person name="Hubisz M.J."/>
            <person name="Jaffe D.B."/>
            <person name="Jungreis I."/>
            <person name="Kent W.J."/>
            <person name="Kostka D."/>
            <person name="Lara M."/>
            <person name="Martins A.L."/>
            <person name="Massingham T."/>
            <person name="Moltke I."/>
            <person name="Raney B.J."/>
            <person name="Rasmussen M.D."/>
            <person name="Robinson J."/>
            <person name="Stark A."/>
            <person name="Vilella A.J."/>
            <person name="Wen J."/>
            <person name="Xie X."/>
            <person name="Zody M.C."/>
            <person name="Baldwin J."/>
            <person name="Bloom T."/>
            <person name="Chin C.W."/>
            <person name="Heiman D."/>
            <person name="Nicol R."/>
            <person name="Nusbaum C."/>
            <person name="Young S."/>
            <person name="Wilkinson J."/>
            <person name="Worley K.C."/>
            <person name="Kovar C.L."/>
            <person name="Muzny D.M."/>
            <person name="Gibbs R.A."/>
            <person name="Cree A."/>
            <person name="Dihn H.H."/>
            <person name="Fowler G."/>
            <person name="Jhangiani S."/>
            <person name="Joshi V."/>
            <person name="Lee S."/>
            <person name="Lewis L.R."/>
            <person name="Nazareth L.V."/>
            <person name="Okwuonu G."/>
            <person name="Santibanez J."/>
            <person name="Warren W.C."/>
            <person name="Mardis E.R."/>
            <person name="Weinstock G.M."/>
            <person name="Wilson R.K."/>
            <person name="Delehaunty K."/>
            <person name="Dooling D."/>
            <person name="Fronik C."/>
            <person name="Fulton L."/>
            <person name="Fulton B."/>
            <person name="Graves T."/>
            <person name="Minx P."/>
            <person name="Sodergren E."/>
            <person name="Birney E."/>
            <person name="Margulies E.H."/>
            <person name="Herrero J."/>
            <person name="Green E.D."/>
            <person name="Haussler D."/>
            <person name="Siepel A."/>
            <person name="Goldman N."/>
            <person name="Pollard K.S."/>
            <person name="Pedersen J.S."/>
            <person name="Lander E.S."/>
            <person name="Kellis M."/>
        </authorList>
    </citation>
    <scope>NUCLEOTIDE SEQUENCE [LARGE SCALE GENOMIC DNA]</scope>
    <source>
        <strain evidence="11">2N</strain>
    </source>
</reference>
<evidence type="ECO:0000256" key="5">
    <source>
        <dbReference type="ARBA" id="ARBA00038737"/>
    </source>
</evidence>
<evidence type="ECO:0000256" key="4">
    <source>
        <dbReference type="ARBA" id="ARBA00023157"/>
    </source>
</evidence>
<evidence type="ECO:0000256" key="3">
    <source>
        <dbReference type="ARBA" id="ARBA00023136"/>
    </source>
</evidence>
<feature type="domain" description="Ig-like" evidence="9">
    <location>
        <begin position="9"/>
        <end position="113"/>
    </location>
</feature>
<keyword evidence="8" id="KW-0732">Signal</keyword>
<dbReference type="EMBL" id="AAKN02007218">
    <property type="status" value="NOT_ANNOTATED_CDS"/>
    <property type="molecule type" value="Genomic_DNA"/>
</dbReference>
<evidence type="ECO:0000313" key="10">
    <source>
        <dbReference type="Ensembl" id="ENSCPOP00000025675.1"/>
    </source>
</evidence>
<dbReference type="VEuPathDB" id="HostDB:ENSCPOG00000015096"/>
<dbReference type="GO" id="GO:0019814">
    <property type="term" value="C:immunoglobulin complex"/>
    <property type="evidence" value="ECO:0007669"/>
    <property type="project" value="UniProtKB-KW"/>
</dbReference>
<feature type="chain" id="PRO_5013080893" description="Ig-like domain-containing protein" evidence="8">
    <location>
        <begin position="24"/>
        <end position="138"/>
    </location>
</feature>
<evidence type="ECO:0000256" key="1">
    <source>
        <dbReference type="ARBA" id="ARBA00004236"/>
    </source>
</evidence>